<evidence type="ECO:0000256" key="1">
    <source>
        <dbReference type="ARBA" id="ARBA00007992"/>
    </source>
</evidence>
<feature type="region of interest" description="Disordered" evidence="5">
    <location>
        <begin position="9"/>
        <end position="28"/>
    </location>
</feature>
<dbReference type="Proteomes" id="UP001610334">
    <property type="component" value="Unassembled WGS sequence"/>
</dbReference>
<keyword evidence="6" id="KW-1133">Transmembrane helix</keyword>
<feature type="transmembrane region" description="Helical" evidence="6">
    <location>
        <begin position="466"/>
        <end position="486"/>
    </location>
</feature>
<proteinExistence type="inferred from homology"/>
<dbReference type="PANTHER" id="PTHR47356:SF2">
    <property type="entry name" value="FAD-BINDING DOMAIN-CONTAINING PROTEIN-RELATED"/>
    <property type="match status" value="1"/>
</dbReference>
<feature type="domain" description="FAD-binding" evidence="7">
    <location>
        <begin position="34"/>
        <end position="398"/>
    </location>
</feature>
<evidence type="ECO:0000313" key="9">
    <source>
        <dbReference type="Proteomes" id="UP001610334"/>
    </source>
</evidence>
<keyword evidence="9" id="KW-1185">Reference proteome</keyword>
<comment type="caution">
    <text evidence="8">The sequence shown here is derived from an EMBL/GenBank/DDBJ whole genome shotgun (WGS) entry which is preliminary data.</text>
</comment>
<evidence type="ECO:0000256" key="6">
    <source>
        <dbReference type="SAM" id="Phobius"/>
    </source>
</evidence>
<dbReference type="InterPro" id="IPR002938">
    <property type="entry name" value="FAD-bd"/>
</dbReference>
<evidence type="ECO:0000259" key="7">
    <source>
        <dbReference type="Pfam" id="PF01494"/>
    </source>
</evidence>
<dbReference type="PANTHER" id="PTHR47356">
    <property type="entry name" value="FAD-DEPENDENT MONOOXYGENASE ASQG-RELATED"/>
    <property type="match status" value="1"/>
</dbReference>
<keyword evidence="6" id="KW-0472">Membrane</keyword>
<keyword evidence="6" id="KW-0812">Transmembrane</keyword>
<reference evidence="8 9" key="1">
    <citation type="submission" date="2024-07" db="EMBL/GenBank/DDBJ databases">
        <title>Section-level genome sequencing and comparative genomics of Aspergillus sections Usti and Cavernicolus.</title>
        <authorList>
            <consortium name="Lawrence Berkeley National Laboratory"/>
            <person name="Nybo J.L."/>
            <person name="Vesth T.C."/>
            <person name="Theobald S."/>
            <person name="Frisvad J.C."/>
            <person name="Larsen T.O."/>
            <person name="Kjaerboelling I."/>
            <person name="Rothschild-Mancinelli K."/>
            <person name="Lyhne E.K."/>
            <person name="Kogle M.E."/>
            <person name="Barry K."/>
            <person name="Clum A."/>
            <person name="Na H."/>
            <person name="Ledsgaard L."/>
            <person name="Lin J."/>
            <person name="Lipzen A."/>
            <person name="Kuo A."/>
            <person name="Riley R."/>
            <person name="Mondo S."/>
            <person name="Labutti K."/>
            <person name="Haridas S."/>
            <person name="Pangalinan J."/>
            <person name="Salamov A.A."/>
            <person name="Simmons B.A."/>
            <person name="Magnuson J.K."/>
            <person name="Chen J."/>
            <person name="Drula E."/>
            <person name="Henrissat B."/>
            <person name="Wiebenga A."/>
            <person name="Lubbers R.J."/>
            <person name="Gomes A.C."/>
            <person name="Makela M.R."/>
            <person name="Stajich J."/>
            <person name="Grigoriev I.V."/>
            <person name="Mortensen U.H."/>
            <person name="De Vries R.P."/>
            <person name="Baker S.E."/>
            <person name="Andersen M.R."/>
        </authorList>
    </citation>
    <scope>NUCLEOTIDE SEQUENCE [LARGE SCALE GENOMIC DNA]</scope>
    <source>
        <strain evidence="8 9">CBS 588.65</strain>
    </source>
</reference>
<keyword evidence="4" id="KW-0560">Oxidoreductase</keyword>
<protein>
    <recommendedName>
        <fullName evidence="7">FAD-binding domain-containing protein</fullName>
    </recommendedName>
</protein>
<dbReference type="Pfam" id="PF01494">
    <property type="entry name" value="FAD_binding_3"/>
    <property type="match status" value="1"/>
</dbReference>
<dbReference type="EMBL" id="JBFXLT010000006">
    <property type="protein sequence ID" value="KAL2820628.1"/>
    <property type="molecule type" value="Genomic_DNA"/>
</dbReference>
<name>A0ABR4HYQ3_9EURO</name>
<comment type="similarity">
    <text evidence="1">Belongs to the paxM FAD-dependent monooxygenase family.</text>
</comment>
<keyword evidence="2" id="KW-0285">Flavoprotein</keyword>
<sequence>MSMCLNLHMLPSPQTPEHPGQGNRQDTQGEREWHVIIVGGSIAGLTLAHCLTKLDVDYIVLEKRQDIAPQEGASIGILPHGGRILDQLGLFDEIEKNVEPLTTAHISYPDGFSHTNQSPRVLLERFGLPLAFLERRKLLQILYNSLPDTSKVFVGKTVVSVEQTAANNTVAVHTDDGSVYEGDLVVGADGVHSRVRLEMWRLAELEQPGLITAQEKNGMKVEYICIFGISDCVPDFHPGEQVASLHNGRSFLTFPGKDGRVFWFLLQKLGRQYPYSSAPRWSKTDIEKTAERYSTDHIWNGIQFGDLWKRRQSVGITNLEENVFSTWHWGRIVCIGDSVHKMAPNTGQGANCAIEDAAALANTIEAAMRDGQWSSQAAIHFLLHSFQRTRHARVHEVYKSSRLVVRLHARESLLLRLVGRYYLPYSGDLPADTASKIIAGGVELRFLAPSLRSGPGWENYRRKNRYLELTAVLGVLSLIFLGYIILGAGRAPVS</sequence>
<dbReference type="Gene3D" id="3.50.50.60">
    <property type="entry name" value="FAD/NAD(P)-binding domain"/>
    <property type="match status" value="1"/>
</dbReference>
<dbReference type="InterPro" id="IPR036188">
    <property type="entry name" value="FAD/NAD-bd_sf"/>
</dbReference>
<evidence type="ECO:0000256" key="2">
    <source>
        <dbReference type="ARBA" id="ARBA00022630"/>
    </source>
</evidence>
<dbReference type="InterPro" id="IPR050562">
    <property type="entry name" value="FAD_mOase_fung"/>
</dbReference>
<dbReference type="SUPFAM" id="SSF51905">
    <property type="entry name" value="FAD/NAD(P)-binding domain"/>
    <property type="match status" value="1"/>
</dbReference>
<evidence type="ECO:0000313" key="8">
    <source>
        <dbReference type="EMBL" id="KAL2820628.1"/>
    </source>
</evidence>
<organism evidence="8 9">
    <name type="scientific">Aspergillus granulosus</name>
    <dbReference type="NCBI Taxonomy" id="176169"/>
    <lineage>
        <taxon>Eukaryota</taxon>
        <taxon>Fungi</taxon>
        <taxon>Dikarya</taxon>
        <taxon>Ascomycota</taxon>
        <taxon>Pezizomycotina</taxon>
        <taxon>Eurotiomycetes</taxon>
        <taxon>Eurotiomycetidae</taxon>
        <taxon>Eurotiales</taxon>
        <taxon>Aspergillaceae</taxon>
        <taxon>Aspergillus</taxon>
        <taxon>Aspergillus subgen. Nidulantes</taxon>
    </lineage>
</organism>
<evidence type="ECO:0000256" key="4">
    <source>
        <dbReference type="ARBA" id="ARBA00023002"/>
    </source>
</evidence>
<gene>
    <name evidence="8" type="ORF">BJX63DRAFT_444182</name>
</gene>
<evidence type="ECO:0000256" key="3">
    <source>
        <dbReference type="ARBA" id="ARBA00022827"/>
    </source>
</evidence>
<accession>A0ABR4HYQ3</accession>
<keyword evidence="3" id="KW-0274">FAD</keyword>
<dbReference type="PRINTS" id="PR00420">
    <property type="entry name" value="RNGMNOXGNASE"/>
</dbReference>
<evidence type="ECO:0000256" key="5">
    <source>
        <dbReference type="SAM" id="MobiDB-lite"/>
    </source>
</evidence>